<dbReference type="OrthoDB" id="342399at2"/>
<dbReference type="PANTHER" id="PTHR43280:SF28">
    <property type="entry name" value="HTH-TYPE TRANSCRIPTIONAL ACTIVATOR RHAS"/>
    <property type="match status" value="1"/>
</dbReference>
<dbReference type="Gene3D" id="3.40.50.2300">
    <property type="match status" value="1"/>
</dbReference>
<dbReference type="InterPro" id="IPR020449">
    <property type="entry name" value="Tscrpt_reg_AraC-type_HTH"/>
</dbReference>
<dbReference type="SMART" id="SM00448">
    <property type="entry name" value="REC"/>
    <property type="match status" value="1"/>
</dbReference>
<dbReference type="GO" id="GO:0003700">
    <property type="term" value="F:DNA-binding transcription factor activity"/>
    <property type="evidence" value="ECO:0007669"/>
    <property type="project" value="InterPro"/>
</dbReference>
<dbReference type="PROSITE" id="PS01124">
    <property type="entry name" value="HTH_ARAC_FAMILY_2"/>
    <property type="match status" value="1"/>
</dbReference>
<evidence type="ECO:0000256" key="3">
    <source>
        <dbReference type="ARBA" id="ARBA00023163"/>
    </source>
</evidence>
<dbReference type="PRINTS" id="PR00032">
    <property type="entry name" value="HTHARAC"/>
</dbReference>
<dbReference type="PANTHER" id="PTHR43280">
    <property type="entry name" value="ARAC-FAMILY TRANSCRIPTIONAL REGULATOR"/>
    <property type="match status" value="1"/>
</dbReference>
<dbReference type="InterPro" id="IPR018062">
    <property type="entry name" value="HTH_AraC-typ_CS"/>
</dbReference>
<dbReference type="InterPro" id="IPR018060">
    <property type="entry name" value="HTH_AraC"/>
</dbReference>
<dbReference type="AlphaFoldDB" id="A0A3D9HTW4"/>
<evidence type="ECO:0000259" key="5">
    <source>
        <dbReference type="PROSITE" id="PS01124"/>
    </source>
</evidence>
<keyword evidence="4" id="KW-0597">Phosphoprotein</keyword>
<feature type="domain" description="HTH araC/xylS-type" evidence="5">
    <location>
        <begin position="445"/>
        <end position="542"/>
    </location>
</feature>
<evidence type="ECO:0000256" key="4">
    <source>
        <dbReference type="PROSITE-ProRule" id="PRU00169"/>
    </source>
</evidence>
<dbReference type="PROSITE" id="PS50110">
    <property type="entry name" value="RESPONSE_REGULATORY"/>
    <property type="match status" value="1"/>
</dbReference>
<dbReference type="SMART" id="SM00342">
    <property type="entry name" value="HTH_ARAC"/>
    <property type="match status" value="1"/>
</dbReference>
<feature type="domain" description="Response regulatory" evidence="6">
    <location>
        <begin position="3"/>
        <end position="120"/>
    </location>
</feature>
<dbReference type="Gene3D" id="1.10.10.60">
    <property type="entry name" value="Homeodomain-like"/>
    <property type="match status" value="2"/>
</dbReference>
<proteinExistence type="predicted"/>
<organism evidence="7 8">
    <name type="scientific">Cohnella phaseoli</name>
    <dbReference type="NCBI Taxonomy" id="456490"/>
    <lineage>
        <taxon>Bacteria</taxon>
        <taxon>Bacillati</taxon>
        <taxon>Bacillota</taxon>
        <taxon>Bacilli</taxon>
        <taxon>Bacillales</taxon>
        <taxon>Paenibacillaceae</taxon>
        <taxon>Cohnella</taxon>
    </lineage>
</organism>
<dbReference type="Proteomes" id="UP000256977">
    <property type="component" value="Unassembled WGS sequence"/>
</dbReference>
<dbReference type="SUPFAM" id="SSF46689">
    <property type="entry name" value="Homeodomain-like"/>
    <property type="match status" value="2"/>
</dbReference>
<dbReference type="GO" id="GO:0043565">
    <property type="term" value="F:sequence-specific DNA binding"/>
    <property type="evidence" value="ECO:0007669"/>
    <property type="project" value="InterPro"/>
</dbReference>
<evidence type="ECO:0000313" key="7">
    <source>
        <dbReference type="EMBL" id="RED52865.1"/>
    </source>
</evidence>
<evidence type="ECO:0000256" key="2">
    <source>
        <dbReference type="ARBA" id="ARBA00023125"/>
    </source>
</evidence>
<dbReference type="RefSeq" id="WP_116065692.1">
    <property type="nucleotide sequence ID" value="NZ_QRDZ01000054.1"/>
</dbReference>
<keyword evidence="1" id="KW-0805">Transcription regulation</keyword>
<protein>
    <submittedName>
        <fullName evidence="7">Helix-turn-helix protein</fullName>
    </submittedName>
</protein>
<dbReference type="PROSITE" id="PS00041">
    <property type="entry name" value="HTH_ARAC_FAMILY_1"/>
    <property type="match status" value="1"/>
</dbReference>
<accession>A0A3D9HTW4</accession>
<comment type="caution">
    <text evidence="7">The sequence shown here is derived from an EMBL/GenBank/DDBJ whole genome shotgun (WGS) entry which is preliminary data.</text>
</comment>
<gene>
    <name evidence="7" type="ORF">DFP98_15428</name>
</gene>
<evidence type="ECO:0000259" key="6">
    <source>
        <dbReference type="PROSITE" id="PS50110"/>
    </source>
</evidence>
<keyword evidence="2" id="KW-0238">DNA-binding</keyword>
<dbReference type="InterPro" id="IPR009057">
    <property type="entry name" value="Homeodomain-like_sf"/>
</dbReference>
<dbReference type="SUPFAM" id="SSF52172">
    <property type="entry name" value="CheY-like"/>
    <property type="match status" value="1"/>
</dbReference>
<feature type="modified residue" description="4-aspartylphosphate" evidence="4">
    <location>
        <position position="55"/>
    </location>
</feature>
<dbReference type="EMBL" id="QRDZ01000054">
    <property type="protein sequence ID" value="RED52865.1"/>
    <property type="molecule type" value="Genomic_DNA"/>
</dbReference>
<dbReference type="Pfam" id="PF00072">
    <property type="entry name" value="Response_reg"/>
    <property type="match status" value="1"/>
</dbReference>
<dbReference type="InterPro" id="IPR011006">
    <property type="entry name" value="CheY-like_superfamily"/>
</dbReference>
<name>A0A3D9HTW4_9BACL</name>
<sequence length="542" mass="61735">MNTILLVDDDQYVIDGLLKHVPWEDMGVRIVGTAGDGAQALELFRERMPDIVITDIYMPKMDGFQLTEAIHEIDPEFPVVILSGFDDYANARKAVTKGIQHFLLKPPSISEIEFVVREVVQQLNESKERDELLASYVRQQDIVQRSMRELFFRDLLTTRYRREELPWQRIAFMELPLEIDVQALTLSLIRTEGRTRTSERDWQLLRFGTGNIIREVLDKRLEACPDLAAEVVAYSDKDFVVLFLSAAQLGDAASANIMEASTAIVDSVLQYMKISMLGGLGKSWTGYEHILDSFLESQSAIETAEMNDWNRIYRFAEKTDPEEGRLMPLDLIRKLNDAIFQKRLQDAADLWQELKADRAFVSSSLPGLKGVCAGLISAWWTSAWSTAAHAADDGAETGLEELLVSLNRSATAKGLIDWMDEQMSRAIAQIKENLQGKKSHALIDRVIGDFIEKCYHQNITLEEIAAKIHVNRNYLSQLFKKITGEPFVTYFNKYRIEKAKELLSTGQYMVYEISEMVGFQNSTYFSQVFKSITGISPSEYKR</sequence>
<evidence type="ECO:0000256" key="1">
    <source>
        <dbReference type="ARBA" id="ARBA00023015"/>
    </source>
</evidence>
<dbReference type="Pfam" id="PF12833">
    <property type="entry name" value="HTH_18"/>
    <property type="match status" value="1"/>
</dbReference>
<dbReference type="CDD" id="cd17536">
    <property type="entry name" value="REC_YesN-like"/>
    <property type="match status" value="1"/>
</dbReference>
<keyword evidence="8" id="KW-1185">Reference proteome</keyword>
<dbReference type="InterPro" id="IPR001789">
    <property type="entry name" value="Sig_transdc_resp-reg_receiver"/>
</dbReference>
<keyword evidence="3" id="KW-0804">Transcription</keyword>
<dbReference type="GO" id="GO:0000160">
    <property type="term" value="P:phosphorelay signal transduction system"/>
    <property type="evidence" value="ECO:0007669"/>
    <property type="project" value="InterPro"/>
</dbReference>
<evidence type="ECO:0000313" key="8">
    <source>
        <dbReference type="Proteomes" id="UP000256977"/>
    </source>
</evidence>
<reference evidence="7 8" key="1">
    <citation type="submission" date="2018-07" db="EMBL/GenBank/DDBJ databases">
        <title>Genomic Encyclopedia of Type Strains, Phase III (KMG-III): the genomes of soil and plant-associated and newly described type strains.</title>
        <authorList>
            <person name="Whitman W."/>
        </authorList>
    </citation>
    <scope>NUCLEOTIDE SEQUENCE [LARGE SCALE GENOMIC DNA]</scope>
    <source>
        <strain evidence="7 8">CECT 7287</strain>
    </source>
</reference>